<dbReference type="AlphaFoldDB" id="A0A0H1BQY2"/>
<dbReference type="STRING" id="2060906.A0A0H1BQY2"/>
<keyword evidence="2" id="KW-1185">Reference proteome</keyword>
<gene>
    <name evidence="1" type="ORF">EMPG_13236</name>
</gene>
<proteinExistence type="predicted"/>
<sequence>MSEEHAWTINCYADEVFESFGGLELLDRKLLPLGVLKAMRSRMVTWQMVL</sequence>
<dbReference type="EMBL" id="LDEV01001474">
    <property type="protein sequence ID" value="KLJ11581.1"/>
    <property type="molecule type" value="Genomic_DNA"/>
</dbReference>
<reference evidence="2" key="1">
    <citation type="journal article" date="2015" name="PLoS Genet.">
        <title>The dynamic genome and transcriptome of the human fungal pathogen Blastomyces and close relative Emmonsia.</title>
        <authorList>
            <person name="Munoz J.F."/>
            <person name="Gauthier G.M."/>
            <person name="Desjardins C.A."/>
            <person name="Gallo J.E."/>
            <person name="Holder J."/>
            <person name="Sullivan T.D."/>
            <person name="Marty A.J."/>
            <person name="Carmen J.C."/>
            <person name="Chen Z."/>
            <person name="Ding L."/>
            <person name="Gujja S."/>
            <person name="Magrini V."/>
            <person name="Misas E."/>
            <person name="Mitreva M."/>
            <person name="Priest M."/>
            <person name="Saif S."/>
            <person name="Whiston E.A."/>
            <person name="Young S."/>
            <person name="Zeng Q."/>
            <person name="Goldman W.E."/>
            <person name="Mardis E.R."/>
            <person name="Taylor J.W."/>
            <person name="McEwen J.G."/>
            <person name="Clay O.K."/>
            <person name="Klein B.S."/>
            <person name="Cuomo C.A."/>
        </authorList>
    </citation>
    <scope>NUCLEOTIDE SEQUENCE [LARGE SCALE GENOMIC DNA]</scope>
    <source>
        <strain evidence="2">UAMH 139</strain>
    </source>
</reference>
<evidence type="ECO:0000313" key="1">
    <source>
        <dbReference type="EMBL" id="KLJ11581.1"/>
    </source>
</evidence>
<accession>A0A0H1BQY2</accession>
<protein>
    <submittedName>
        <fullName evidence="1">Uncharacterized protein</fullName>
    </submittedName>
</protein>
<name>A0A0H1BQY2_9EURO</name>
<dbReference type="Proteomes" id="UP000053573">
    <property type="component" value="Unassembled WGS sequence"/>
</dbReference>
<comment type="caution">
    <text evidence="1">The sequence shown here is derived from an EMBL/GenBank/DDBJ whole genome shotgun (WGS) entry which is preliminary data.</text>
</comment>
<organism evidence="1 2">
    <name type="scientific">Blastomyces silverae</name>
    <dbReference type="NCBI Taxonomy" id="2060906"/>
    <lineage>
        <taxon>Eukaryota</taxon>
        <taxon>Fungi</taxon>
        <taxon>Dikarya</taxon>
        <taxon>Ascomycota</taxon>
        <taxon>Pezizomycotina</taxon>
        <taxon>Eurotiomycetes</taxon>
        <taxon>Eurotiomycetidae</taxon>
        <taxon>Onygenales</taxon>
        <taxon>Ajellomycetaceae</taxon>
        <taxon>Blastomyces</taxon>
    </lineage>
</organism>
<evidence type="ECO:0000313" key="2">
    <source>
        <dbReference type="Proteomes" id="UP000053573"/>
    </source>
</evidence>
<dbReference type="PANTHER" id="PTHR37015">
    <property type="entry name" value="REVERSE TRANSCRIPTASE DOMAIN-CONTAINING PROTEIN"/>
    <property type="match status" value="1"/>
</dbReference>
<dbReference type="OrthoDB" id="74545at2759"/>
<dbReference type="PANTHER" id="PTHR37015:SF2">
    <property type="entry name" value="REVERSE TRANSCRIPTASE DOMAIN-CONTAINING PROTEIN"/>
    <property type="match status" value="1"/>
</dbReference>